<dbReference type="InterPro" id="IPR003096">
    <property type="entry name" value="SM22_calponin"/>
</dbReference>
<evidence type="ECO:0000256" key="1">
    <source>
        <dbReference type="ARBA" id="ARBA00022723"/>
    </source>
</evidence>
<dbReference type="GO" id="GO:0031032">
    <property type="term" value="P:actomyosin structure organization"/>
    <property type="evidence" value="ECO:0007669"/>
    <property type="project" value="InterPro"/>
</dbReference>
<dbReference type="InterPro" id="IPR001715">
    <property type="entry name" value="CH_dom"/>
</dbReference>
<feature type="compositionally biased region" description="Polar residues" evidence="6">
    <location>
        <begin position="736"/>
        <end position="753"/>
    </location>
</feature>
<dbReference type="InterPro" id="IPR001781">
    <property type="entry name" value="Znf_LIM"/>
</dbReference>
<dbReference type="PROSITE" id="PS00478">
    <property type="entry name" value="LIM_DOMAIN_1"/>
    <property type="match status" value="1"/>
</dbReference>
<dbReference type="SMART" id="SM00132">
    <property type="entry name" value="LIM"/>
    <property type="match status" value="1"/>
</dbReference>
<dbReference type="GeneID" id="114491596"/>
<dbReference type="GO" id="GO:0080090">
    <property type="term" value="P:regulation of primary metabolic process"/>
    <property type="evidence" value="ECO:0007669"/>
    <property type="project" value="UniProtKB-ARBA"/>
</dbReference>
<dbReference type="CTD" id="22998"/>
<dbReference type="CDD" id="cd08368">
    <property type="entry name" value="LIM"/>
    <property type="match status" value="1"/>
</dbReference>
<feature type="compositionally biased region" description="Polar residues" evidence="6">
    <location>
        <begin position="516"/>
        <end position="528"/>
    </location>
</feature>
<feature type="compositionally biased region" description="Basic and acidic residues" evidence="6">
    <location>
        <begin position="229"/>
        <end position="260"/>
    </location>
</feature>
<dbReference type="InterPro" id="IPR031865">
    <property type="entry name" value="DUF4757"/>
</dbReference>
<feature type="coiled-coil region" evidence="5">
    <location>
        <begin position="808"/>
        <end position="849"/>
    </location>
</feature>
<dbReference type="Proteomes" id="UP000504628">
    <property type="component" value="Chromosome 1"/>
</dbReference>
<protein>
    <submittedName>
        <fullName evidence="10">LIM and calponin homology domains-containing protein 1 isoform X10</fullName>
    </submittedName>
</protein>
<dbReference type="InterPro" id="IPR001997">
    <property type="entry name" value="Calponin/LIMCH1"/>
</dbReference>
<dbReference type="PROSITE" id="PS50021">
    <property type="entry name" value="CH"/>
    <property type="match status" value="1"/>
</dbReference>
<dbReference type="Pfam" id="PF15949">
    <property type="entry name" value="DUF4757"/>
    <property type="match status" value="1"/>
</dbReference>
<feature type="compositionally biased region" description="Basic and acidic residues" evidence="6">
    <location>
        <begin position="884"/>
        <end position="898"/>
    </location>
</feature>
<dbReference type="AlphaFoldDB" id="A0A7E6D9D3"/>
<feature type="compositionally biased region" description="Polar residues" evidence="6">
    <location>
        <begin position="654"/>
        <end position="684"/>
    </location>
</feature>
<sequence length="1084" mass="121605">MACPALGLEALQPLQPEPPPEPAFSEAQKWIEQVTGRSFGDKDFRTGLENGILLCELLNAIKPGLVKKINRLPTPIAGLDNIILFLRGCKELGLKESQLFDPSDLQDTSNRVTVKSIDYSRKLKNVLVTIYWLGKAANSCASYSGTTLNLKEFEGLLAQMRKETDDIESPKRSIRDSGYIDCWDSERSDSLSPPRHGRDDSFDSLDSFGSRSRQTPSPDVVLRGSSDGRGSDSESDLPHRKLPDVKKDDMSARRTSHGEPKSAVPFNQYLPNKSNQTAYVPAPLRKKKAEREEYRKSWSTATSPLGGERPFRYGPRTPVSDDAESTSMFDMRCEEEAAVQPHSRARQEQLQLINNQLREEDDKWQDDLARWKSRRRSASQDLIKKEEERKKMEKLLAGEDGTSERRKSIKTYREIVQEKERRERELHEAYKNARSQEEAEGILQQYIERFTISEAVLERLEMPKILERSHSTEPNLSPFPNDPNPMKYLRQQSLPPPKFTATVETTIARTNILDTSLSAGSGSPSKTVTPKAVPMLTPKPYSQPKNSQEVLKTFKVDGKVSVNGETAHGDEEERESGGPTEASAPSLTKSQRFEGVARVHGSPVELKQDNGGIEINIKKPKSVPQEPAATTEDIDLNSQEDKTDGGKPHKGNTELASSEPQHFTTTVTRSSPTVALVEFSSSPKPKSDVPEEEDPKTPETEMSGKVELVLSQKVVKPKSPEPEATLTFPFLDKMPETSQLHLPNLNSQESPGTASVPLRVQNSWRRSQFFSQSVDSPNSEKSPATTPQFKFWAWDPEEERRRQEKWQQEQERLLQERYQKEQDKLKEEWEKAQKEVEEEERRYYEEERKIIEDTVVPFTVSSTSADQLSTSSSVTEGSGTANKMDQENCRERGQDTRQKTPFQGDNQDLLLRASESEPLEEKGSLTQGALTDLENPTSKGTHQDDQLVTEAEAPHCGVNPQLAQDPSRNQQVSNPPMNAVEDVKPKTLPLDKSINHQIESPNERRKSISGKKLCSSCGLPLGKGAAMIIETLNLYFHIQCFRCGICKGQLGDAVSGTDVRIRNGLLNCNDCYMRSRSAGQPTTL</sequence>
<keyword evidence="2 4" id="KW-0862">Zinc</keyword>
<keyword evidence="5" id="KW-0175">Coiled coil</keyword>
<evidence type="ECO:0000313" key="9">
    <source>
        <dbReference type="Proteomes" id="UP000504628"/>
    </source>
</evidence>
<evidence type="ECO:0000256" key="2">
    <source>
        <dbReference type="ARBA" id="ARBA00022833"/>
    </source>
</evidence>
<dbReference type="RefSeq" id="XP_035875938.1">
    <property type="nucleotide sequence ID" value="XM_036020045.1"/>
</dbReference>
<feature type="compositionally biased region" description="Low complexity" evidence="6">
    <location>
        <begin position="861"/>
        <end position="880"/>
    </location>
</feature>
<dbReference type="GO" id="GO:0001725">
    <property type="term" value="C:stress fiber"/>
    <property type="evidence" value="ECO:0007669"/>
    <property type="project" value="TreeGrafter"/>
</dbReference>
<dbReference type="PRINTS" id="PR00889">
    <property type="entry name" value="CALPONIN"/>
</dbReference>
<evidence type="ECO:0000256" key="5">
    <source>
        <dbReference type="SAM" id="Coils"/>
    </source>
</evidence>
<dbReference type="FunFam" id="2.10.110.10:FF:000041">
    <property type="entry name" value="LIM and calponin homology domains 1"/>
    <property type="match status" value="1"/>
</dbReference>
<dbReference type="GO" id="GO:0003779">
    <property type="term" value="F:actin binding"/>
    <property type="evidence" value="ECO:0007669"/>
    <property type="project" value="InterPro"/>
</dbReference>
<name>A0A7E6D9D3_9CHIR</name>
<dbReference type="GO" id="GO:0032034">
    <property type="term" value="F:myosin II head/neck binding"/>
    <property type="evidence" value="ECO:0007669"/>
    <property type="project" value="TreeGrafter"/>
</dbReference>
<feature type="region of interest" description="Disordered" evidence="6">
    <location>
        <begin position="859"/>
        <end position="944"/>
    </location>
</feature>
<evidence type="ECO:0000313" key="10">
    <source>
        <dbReference type="RefSeq" id="XP_035875938.1"/>
    </source>
</evidence>
<dbReference type="SUPFAM" id="SSF47576">
    <property type="entry name" value="Calponin-homology domain, CH-domain"/>
    <property type="match status" value="1"/>
</dbReference>
<dbReference type="GO" id="GO:0051893">
    <property type="term" value="P:regulation of focal adhesion assembly"/>
    <property type="evidence" value="ECO:0007669"/>
    <property type="project" value="TreeGrafter"/>
</dbReference>
<dbReference type="GO" id="GO:0010604">
    <property type="term" value="P:positive regulation of macromolecule metabolic process"/>
    <property type="evidence" value="ECO:0007669"/>
    <property type="project" value="UniProtKB-ARBA"/>
</dbReference>
<feature type="domain" description="Calponin-homology (CH)" evidence="7">
    <location>
        <begin position="21"/>
        <end position="138"/>
    </location>
</feature>
<evidence type="ECO:0000256" key="6">
    <source>
        <dbReference type="SAM" id="MobiDB-lite"/>
    </source>
</evidence>
<dbReference type="PROSITE" id="PS50023">
    <property type="entry name" value="LIM_DOMAIN_2"/>
    <property type="match status" value="1"/>
</dbReference>
<keyword evidence="3 4" id="KW-0440">LIM domain</keyword>
<accession>A0A7E6D9D3</accession>
<evidence type="ECO:0000256" key="3">
    <source>
        <dbReference type="ARBA" id="ARBA00023038"/>
    </source>
</evidence>
<feature type="region of interest" description="Disordered" evidence="6">
    <location>
        <begin position="373"/>
        <end position="406"/>
    </location>
</feature>
<keyword evidence="1 4" id="KW-0479">Metal-binding</keyword>
<dbReference type="InterPro" id="IPR036872">
    <property type="entry name" value="CH_dom_sf"/>
</dbReference>
<dbReference type="Pfam" id="PF00412">
    <property type="entry name" value="LIM"/>
    <property type="match status" value="1"/>
</dbReference>
<feature type="domain" description="LIM zinc-binding" evidence="8">
    <location>
        <begin position="1012"/>
        <end position="1078"/>
    </location>
</feature>
<dbReference type="PANTHER" id="PTHR15551">
    <property type="entry name" value="LIM DOMAIN ONLY 7"/>
    <property type="match status" value="1"/>
</dbReference>
<dbReference type="GO" id="GO:0046872">
    <property type="term" value="F:metal ion binding"/>
    <property type="evidence" value="ECO:0007669"/>
    <property type="project" value="UniProtKB-KW"/>
</dbReference>
<reference evidence="10" key="1">
    <citation type="submission" date="2025-08" db="UniProtKB">
        <authorList>
            <consortium name="RefSeq"/>
        </authorList>
    </citation>
    <scope>IDENTIFICATION</scope>
    <source>
        <tissue evidence="10">Muscle</tissue>
    </source>
</reference>
<feature type="region of interest" description="Disordered" evidence="6">
    <location>
        <begin position="516"/>
        <end position="792"/>
    </location>
</feature>
<dbReference type="GO" id="GO:0051496">
    <property type="term" value="P:positive regulation of stress fiber assembly"/>
    <property type="evidence" value="ECO:0007669"/>
    <property type="project" value="TreeGrafter"/>
</dbReference>
<dbReference type="SMART" id="SM00033">
    <property type="entry name" value="CH"/>
    <property type="match status" value="1"/>
</dbReference>
<evidence type="ECO:0000259" key="8">
    <source>
        <dbReference type="PROSITE" id="PS50023"/>
    </source>
</evidence>
<dbReference type="CDD" id="cd21278">
    <property type="entry name" value="CH_LIMCH1"/>
    <property type="match status" value="1"/>
</dbReference>
<evidence type="ECO:0000259" key="7">
    <source>
        <dbReference type="PROSITE" id="PS50021"/>
    </source>
</evidence>
<keyword evidence="9" id="KW-1185">Reference proteome</keyword>
<organism evidence="9 10">
    <name type="scientific">Phyllostomus discolor</name>
    <name type="common">pale spear-nosed bat</name>
    <dbReference type="NCBI Taxonomy" id="89673"/>
    <lineage>
        <taxon>Eukaryota</taxon>
        <taxon>Metazoa</taxon>
        <taxon>Chordata</taxon>
        <taxon>Craniata</taxon>
        <taxon>Vertebrata</taxon>
        <taxon>Euteleostomi</taxon>
        <taxon>Mammalia</taxon>
        <taxon>Eutheria</taxon>
        <taxon>Laurasiatheria</taxon>
        <taxon>Chiroptera</taxon>
        <taxon>Yangochiroptera</taxon>
        <taxon>Phyllostomidae</taxon>
        <taxon>Phyllostominae</taxon>
        <taxon>Phyllostomus</taxon>
    </lineage>
</organism>
<feature type="compositionally biased region" description="Basic and acidic residues" evidence="6">
    <location>
        <begin position="685"/>
        <end position="704"/>
    </location>
</feature>
<dbReference type="FunFam" id="1.10.418.10:FF:000038">
    <property type="entry name" value="LIM and calponin homology domains-containing protein 1"/>
    <property type="match status" value="1"/>
</dbReference>
<feature type="region of interest" description="Disordered" evidence="6">
    <location>
        <begin position="185"/>
        <end position="326"/>
    </location>
</feature>
<evidence type="ECO:0000256" key="4">
    <source>
        <dbReference type="PROSITE-ProRule" id="PRU00125"/>
    </source>
</evidence>
<feature type="compositionally biased region" description="Polar residues" evidence="6">
    <location>
        <begin position="760"/>
        <end position="788"/>
    </location>
</feature>
<feature type="compositionally biased region" description="Polar residues" evidence="6">
    <location>
        <begin position="924"/>
        <end position="940"/>
    </location>
</feature>
<dbReference type="PANTHER" id="PTHR15551:SF3">
    <property type="entry name" value="LIM AND CALPONIN HOMOLOGY DOMAINS-CONTAINING PROTEIN 1"/>
    <property type="match status" value="1"/>
</dbReference>
<feature type="compositionally biased region" description="Basic and acidic residues" evidence="6">
    <location>
        <begin position="382"/>
        <end position="406"/>
    </location>
</feature>
<feature type="compositionally biased region" description="Polar residues" evidence="6">
    <location>
        <begin position="269"/>
        <end position="278"/>
    </location>
</feature>
<proteinExistence type="predicted"/>
<feature type="compositionally biased region" description="Low complexity" evidence="6">
    <location>
        <begin position="204"/>
        <end position="213"/>
    </location>
</feature>
<dbReference type="Gene3D" id="1.10.418.10">
    <property type="entry name" value="Calponin-like domain"/>
    <property type="match status" value="1"/>
</dbReference>
<dbReference type="Gene3D" id="2.10.110.10">
    <property type="entry name" value="Cysteine Rich Protein"/>
    <property type="match status" value="1"/>
</dbReference>
<gene>
    <name evidence="10" type="primary">LIMCH1</name>
</gene>
<dbReference type="PRINTS" id="PR00888">
    <property type="entry name" value="SM22CALPONIN"/>
</dbReference>
<dbReference type="Pfam" id="PF00307">
    <property type="entry name" value="CH"/>
    <property type="match status" value="1"/>
</dbReference>